<dbReference type="PANTHER" id="PTHR32382">
    <property type="entry name" value="FASCICLIN-LIKE ARABINOGALACTAN PROTEIN"/>
    <property type="match status" value="1"/>
</dbReference>
<evidence type="ECO:0000256" key="3">
    <source>
        <dbReference type="ARBA" id="ARBA00022475"/>
    </source>
</evidence>
<comment type="similarity">
    <text evidence="2">Belongs to the fasciclin-like AGP family.</text>
</comment>
<dbReference type="EMBL" id="AUSU01006953">
    <property type="protein sequence ID" value="EPS61284.1"/>
    <property type="molecule type" value="Genomic_DNA"/>
</dbReference>
<feature type="region of interest" description="Disordered" evidence="11">
    <location>
        <begin position="166"/>
        <end position="220"/>
    </location>
</feature>
<evidence type="ECO:0000256" key="1">
    <source>
        <dbReference type="ARBA" id="ARBA00004609"/>
    </source>
</evidence>
<comment type="function">
    <text evidence="10">May be a cell surface adhesion protein.</text>
</comment>
<feature type="non-terminal residue" evidence="13">
    <location>
        <position position="220"/>
    </location>
</feature>
<dbReference type="FunFam" id="2.30.180.10:FF:000015">
    <property type="entry name" value="Fasciclin-like arabinogalactan protein 3"/>
    <property type="match status" value="1"/>
</dbReference>
<dbReference type="InterPro" id="IPR000782">
    <property type="entry name" value="FAS1_domain"/>
</dbReference>
<evidence type="ECO:0000256" key="8">
    <source>
        <dbReference type="ARBA" id="ARBA00023180"/>
    </source>
</evidence>
<keyword evidence="9" id="KW-0449">Lipoprotein</keyword>
<evidence type="ECO:0000256" key="6">
    <source>
        <dbReference type="ARBA" id="ARBA00022974"/>
    </source>
</evidence>
<keyword evidence="4" id="KW-0336">GPI-anchor</keyword>
<evidence type="ECO:0000256" key="5">
    <source>
        <dbReference type="ARBA" id="ARBA00022729"/>
    </source>
</evidence>
<reference evidence="13 14" key="1">
    <citation type="journal article" date="2013" name="BMC Genomics">
        <title>The miniature genome of a carnivorous plant Genlisea aurea contains a low number of genes and short non-coding sequences.</title>
        <authorList>
            <person name="Leushkin E.V."/>
            <person name="Sutormin R.A."/>
            <person name="Nabieva E.R."/>
            <person name="Penin A.A."/>
            <person name="Kondrashov A.S."/>
            <person name="Logacheva M.D."/>
        </authorList>
    </citation>
    <scope>NUCLEOTIDE SEQUENCE [LARGE SCALE GENOMIC DNA]</scope>
</reference>
<sequence>VLISAISVSGFNITVLLGRYPEFSNFSDLLTRTQLAEEINHRSTITVLAVTNDKLGGVAGKPLDVAKRILSNHVILDYFDVLKLNKLKNTRTEVTTLYQASGVANDAQGFLDIVHKLDGSVVFGSAVRGSGLDCKLEGSVASQPYNISVLAVSQVIIAPGMDGTYSKAPASAPPPKANSPTAVPSAASPAVDGPALSPVSGPVADAPVADGPAAADSPAD</sequence>
<organism evidence="13 14">
    <name type="scientific">Genlisea aurea</name>
    <dbReference type="NCBI Taxonomy" id="192259"/>
    <lineage>
        <taxon>Eukaryota</taxon>
        <taxon>Viridiplantae</taxon>
        <taxon>Streptophyta</taxon>
        <taxon>Embryophyta</taxon>
        <taxon>Tracheophyta</taxon>
        <taxon>Spermatophyta</taxon>
        <taxon>Magnoliopsida</taxon>
        <taxon>eudicotyledons</taxon>
        <taxon>Gunneridae</taxon>
        <taxon>Pentapetalae</taxon>
        <taxon>asterids</taxon>
        <taxon>lamiids</taxon>
        <taxon>Lamiales</taxon>
        <taxon>Lentibulariaceae</taxon>
        <taxon>Genlisea</taxon>
    </lineage>
</organism>
<dbReference type="GO" id="GO:0098552">
    <property type="term" value="C:side of membrane"/>
    <property type="evidence" value="ECO:0007669"/>
    <property type="project" value="UniProtKB-KW"/>
</dbReference>
<evidence type="ECO:0000259" key="12">
    <source>
        <dbReference type="PROSITE" id="PS50213"/>
    </source>
</evidence>
<keyword evidence="7" id="KW-0472">Membrane</keyword>
<dbReference type="InterPro" id="IPR036378">
    <property type="entry name" value="FAS1_dom_sf"/>
</dbReference>
<evidence type="ECO:0000256" key="4">
    <source>
        <dbReference type="ARBA" id="ARBA00022622"/>
    </source>
</evidence>
<dbReference type="AlphaFoldDB" id="S8C3P1"/>
<evidence type="ECO:0000256" key="10">
    <source>
        <dbReference type="ARBA" id="ARBA00024686"/>
    </source>
</evidence>
<dbReference type="OrthoDB" id="694090at2759"/>
<evidence type="ECO:0000256" key="7">
    <source>
        <dbReference type="ARBA" id="ARBA00023136"/>
    </source>
</evidence>
<keyword evidence="14" id="KW-1185">Reference proteome</keyword>
<evidence type="ECO:0000256" key="2">
    <source>
        <dbReference type="ARBA" id="ARBA00007843"/>
    </source>
</evidence>
<dbReference type="PANTHER" id="PTHR32382:SF6">
    <property type="entry name" value="FASCICLIN-LIKE ARABINOGALACTAN PROTEIN 14"/>
    <property type="match status" value="1"/>
</dbReference>
<proteinExistence type="inferred from homology"/>
<dbReference type="Proteomes" id="UP000015453">
    <property type="component" value="Unassembled WGS sequence"/>
</dbReference>
<feature type="domain" description="FAS1" evidence="12">
    <location>
        <begin position="10"/>
        <end position="121"/>
    </location>
</feature>
<dbReference type="PROSITE" id="PS50213">
    <property type="entry name" value="FAS1"/>
    <property type="match status" value="1"/>
</dbReference>
<gene>
    <name evidence="13" type="ORF">M569_13515</name>
</gene>
<evidence type="ECO:0000313" key="13">
    <source>
        <dbReference type="EMBL" id="EPS61284.1"/>
    </source>
</evidence>
<accession>S8C3P1</accession>
<comment type="caution">
    <text evidence="13">The sequence shown here is derived from an EMBL/GenBank/DDBJ whole genome shotgun (WGS) entry which is preliminary data.</text>
</comment>
<dbReference type="GO" id="GO:0005886">
    <property type="term" value="C:plasma membrane"/>
    <property type="evidence" value="ECO:0007669"/>
    <property type="project" value="UniProtKB-SubCell"/>
</dbReference>
<evidence type="ECO:0000256" key="9">
    <source>
        <dbReference type="ARBA" id="ARBA00023288"/>
    </source>
</evidence>
<name>S8C3P1_9LAMI</name>
<protein>
    <recommendedName>
        <fullName evidence="12">FAS1 domain-containing protein</fullName>
    </recommendedName>
</protein>
<evidence type="ECO:0000256" key="11">
    <source>
        <dbReference type="SAM" id="MobiDB-lite"/>
    </source>
</evidence>
<dbReference type="InterPro" id="IPR033254">
    <property type="entry name" value="Plant_FLA"/>
</dbReference>
<dbReference type="Gene3D" id="2.30.180.10">
    <property type="entry name" value="FAS1 domain"/>
    <property type="match status" value="1"/>
</dbReference>
<feature type="non-terminal residue" evidence="13">
    <location>
        <position position="1"/>
    </location>
</feature>
<keyword evidence="8" id="KW-0325">Glycoprotein</keyword>
<feature type="compositionally biased region" description="Low complexity" evidence="11">
    <location>
        <begin position="178"/>
        <end position="220"/>
    </location>
</feature>
<keyword evidence="5" id="KW-0732">Signal</keyword>
<comment type="subcellular location">
    <subcellularLocation>
        <location evidence="1">Cell membrane</location>
        <topology evidence="1">Lipid-anchor</topology>
        <topology evidence="1">GPI-anchor</topology>
    </subcellularLocation>
</comment>
<dbReference type="SUPFAM" id="SSF82153">
    <property type="entry name" value="FAS1 domain"/>
    <property type="match status" value="1"/>
</dbReference>
<evidence type="ECO:0000313" key="14">
    <source>
        <dbReference type="Proteomes" id="UP000015453"/>
    </source>
</evidence>
<keyword evidence="6" id="KW-0654">Proteoglycan</keyword>
<keyword evidence="3" id="KW-1003">Cell membrane</keyword>